<organism evidence="3">
    <name type="scientific">Triticum aestivum</name>
    <name type="common">Wheat</name>
    <dbReference type="NCBI Taxonomy" id="4565"/>
    <lineage>
        <taxon>Eukaryota</taxon>
        <taxon>Viridiplantae</taxon>
        <taxon>Streptophyta</taxon>
        <taxon>Embryophyta</taxon>
        <taxon>Tracheophyta</taxon>
        <taxon>Spermatophyta</taxon>
        <taxon>Magnoliopsida</taxon>
        <taxon>Liliopsida</taxon>
        <taxon>Poales</taxon>
        <taxon>Poaceae</taxon>
        <taxon>BOP clade</taxon>
        <taxon>Pooideae</taxon>
        <taxon>Triticodae</taxon>
        <taxon>Triticeae</taxon>
        <taxon>Triticinae</taxon>
        <taxon>Triticum</taxon>
    </lineage>
</organism>
<feature type="domain" description="DUF4220" evidence="2">
    <location>
        <begin position="49"/>
        <end position="130"/>
    </location>
</feature>
<feature type="transmembrane region" description="Helical" evidence="1">
    <location>
        <begin position="13"/>
        <end position="32"/>
    </location>
</feature>
<dbReference type="InterPro" id="IPR025315">
    <property type="entry name" value="DUF4220"/>
</dbReference>
<reference evidence="3" key="1">
    <citation type="submission" date="2018-08" db="EMBL/GenBank/DDBJ databases">
        <authorList>
            <person name="Rossello M."/>
        </authorList>
    </citation>
    <scope>NUCLEOTIDE SEQUENCE [LARGE SCALE GENOMIC DNA]</scope>
    <source>
        <strain evidence="3">cv. Chinese Spring</strain>
    </source>
</reference>
<proteinExistence type="predicted"/>
<evidence type="ECO:0000259" key="2">
    <source>
        <dbReference type="Pfam" id="PF13968"/>
    </source>
</evidence>
<dbReference type="Proteomes" id="UP000019116">
    <property type="component" value="Chromosome 5A"/>
</dbReference>
<keyword evidence="1" id="KW-0812">Transmembrane</keyword>
<name>A0A3B6KLG1_WHEAT</name>
<dbReference type="Gramene" id="TraesCS5A03G0838300.1">
    <property type="protein sequence ID" value="TraesCS5A03G0838300.1.CDS1"/>
    <property type="gene ID" value="TraesCS5A03G0838300"/>
</dbReference>
<keyword evidence="1" id="KW-0472">Membrane</keyword>
<dbReference type="OrthoDB" id="1689146at2759"/>
<dbReference type="Pfam" id="PF13968">
    <property type="entry name" value="DUF4220"/>
    <property type="match status" value="1"/>
</dbReference>
<protein>
    <recommendedName>
        <fullName evidence="2">DUF4220 domain-containing protein</fullName>
    </recommendedName>
</protein>
<dbReference type="Gramene" id="TraesWEE_scaffold_130359_01G000100.1">
    <property type="protein sequence ID" value="TraesWEE_scaffold_130359_01G000100.1"/>
    <property type="gene ID" value="TraesWEE_scaffold_130359_01G000100"/>
</dbReference>
<feature type="transmembrane region" description="Helical" evidence="1">
    <location>
        <begin position="44"/>
        <end position="67"/>
    </location>
</feature>
<evidence type="ECO:0000256" key="1">
    <source>
        <dbReference type="SAM" id="Phobius"/>
    </source>
</evidence>
<dbReference type="Gramene" id="TraesSYM5A03G02743920.1">
    <property type="protein sequence ID" value="TraesSYM5A03G02743920.1.CDS1"/>
    <property type="gene ID" value="TraesSYM5A03G02743920"/>
</dbReference>
<keyword evidence="4" id="KW-1185">Reference proteome</keyword>
<dbReference type="PANTHER" id="PTHR31325">
    <property type="entry name" value="OS01G0798800 PROTEIN-RELATED"/>
    <property type="match status" value="1"/>
</dbReference>
<dbReference type="OMA" id="YILYFAE"/>
<evidence type="ECO:0000313" key="4">
    <source>
        <dbReference type="Proteomes" id="UP000019116"/>
    </source>
</evidence>
<accession>A0A3B6KLG1</accession>
<dbReference type="AlphaFoldDB" id="A0A3B6KLG1"/>
<dbReference type="STRING" id="4565.A0A3B6KLG1"/>
<reference evidence="3" key="2">
    <citation type="submission" date="2018-10" db="UniProtKB">
        <authorList>
            <consortium name="EnsemblPlants"/>
        </authorList>
    </citation>
    <scope>IDENTIFICATION</scope>
</reference>
<dbReference type="Gramene" id="TraesSTA5A03G02705840.1">
    <property type="protein sequence ID" value="TraesSTA5A03G02705840.1.CDS1"/>
    <property type="gene ID" value="TraesSTA5A03G02705840"/>
</dbReference>
<evidence type="ECO:0000313" key="3">
    <source>
        <dbReference type="EnsemblPlants" id="TraesCS5A02G348900.1.cds1"/>
    </source>
</evidence>
<dbReference type="EnsemblPlants" id="TraesCS5A02G348900.1">
    <property type="protein sequence ID" value="TraesCS5A02G348900.1.cds1"/>
    <property type="gene ID" value="TraesCS5A02G348900"/>
</dbReference>
<keyword evidence="1" id="KW-1133">Transmembrane helix</keyword>
<dbReference type="Gramene" id="TraesLAC5A03G02669090.1">
    <property type="protein sequence ID" value="TraesLAC5A03G02669090.1.CDS1"/>
    <property type="gene ID" value="TraesLAC5A03G02669090"/>
</dbReference>
<sequence>MGLSSAVTWWEEWQLRILVFISLFIQYILYFAEYARRVPVLRSFRVLVWLAYVSSDAVAIFALATLFNRHRQTCDGEGSNLEVLWVPVLLIHLGGQPRISAYSLEDNELWKRHIVTLVSQVTIALYVFCRW</sequence>
<dbReference type="Gramene" id="TraesCS5A02G348900.1">
    <property type="protein sequence ID" value="TraesCS5A02G348900.1.cds1"/>
    <property type="gene ID" value="TraesCS5A02G348900"/>
</dbReference>